<dbReference type="PROSITE" id="PS51197">
    <property type="entry name" value="HTH_RRF2_2"/>
    <property type="match status" value="1"/>
</dbReference>
<sequence>MSANSRLTLAIHTLTWIANNADNHYIATSERIAQSVNTNPVILRGLLGEMAKYGLVRVQRGNNAGWTLARKPEEITLLDVYRASRPSPLFAMHHTPPNPKCRIGHGIGPVLEEVYSDVQNSVEEQLTQITIADILQRTLKYTDEHPIAAQSAAT</sequence>
<evidence type="ECO:0000313" key="1">
    <source>
        <dbReference type="EMBL" id="BBH85452.1"/>
    </source>
</evidence>
<dbReference type="AlphaFoldDB" id="A0A455SER7"/>
<protein>
    <submittedName>
        <fullName evidence="1">Rrf2 family transcriptional regulator</fullName>
    </submittedName>
</protein>
<dbReference type="GO" id="GO:0005829">
    <property type="term" value="C:cytosol"/>
    <property type="evidence" value="ECO:0007669"/>
    <property type="project" value="TreeGrafter"/>
</dbReference>
<dbReference type="PANTHER" id="PTHR33221">
    <property type="entry name" value="WINGED HELIX-TURN-HELIX TRANSCRIPTIONAL REGULATOR, RRF2 FAMILY"/>
    <property type="match status" value="1"/>
</dbReference>
<dbReference type="InterPro" id="IPR036388">
    <property type="entry name" value="WH-like_DNA-bd_sf"/>
</dbReference>
<dbReference type="PANTHER" id="PTHR33221:SF15">
    <property type="entry name" value="HTH-TYPE TRANSCRIPTIONAL REGULATOR YWGB-RELATED"/>
    <property type="match status" value="1"/>
</dbReference>
<dbReference type="EMBL" id="AP019376">
    <property type="protein sequence ID" value="BBH85452.1"/>
    <property type="molecule type" value="Genomic_DNA"/>
</dbReference>
<gene>
    <name evidence="1" type="ORF">KTC_02030</name>
</gene>
<dbReference type="SUPFAM" id="SSF46785">
    <property type="entry name" value="Winged helix' DNA-binding domain"/>
    <property type="match status" value="1"/>
</dbReference>
<proteinExistence type="predicted"/>
<name>A0A455SER7_9CHLR</name>
<dbReference type="GO" id="GO:0003700">
    <property type="term" value="F:DNA-binding transcription factor activity"/>
    <property type="evidence" value="ECO:0007669"/>
    <property type="project" value="TreeGrafter"/>
</dbReference>
<organism evidence="1">
    <name type="scientific">Thermosporothrix sp. COM3</name>
    <dbReference type="NCBI Taxonomy" id="2490863"/>
    <lineage>
        <taxon>Bacteria</taxon>
        <taxon>Bacillati</taxon>
        <taxon>Chloroflexota</taxon>
        <taxon>Ktedonobacteria</taxon>
        <taxon>Ktedonobacterales</taxon>
        <taxon>Thermosporotrichaceae</taxon>
        <taxon>Thermosporothrix</taxon>
    </lineage>
</organism>
<dbReference type="Pfam" id="PF02082">
    <property type="entry name" value="Rrf2"/>
    <property type="match status" value="1"/>
</dbReference>
<dbReference type="InterPro" id="IPR000944">
    <property type="entry name" value="Tscrpt_reg_Rrf2"/>
</dbReference>
<accession>A0A455SER7</accession>
<dbReference type="Gene3D" id="1.10.10.10">
    <property type="entry name" value="Winged helix-like DNA-binding domain superfamily/Winged helix DNA-binding domain"/>
    <property type="match status" value="1"/>
</dbReference>
<reference evidence="1" key="1">
    <citation type="submission" date="2018-12" db="EMBL/GenBank/DDBJ databases">
        <title>Novel natural products biosynthetic potential of the class Ktedonobacteria.</title>
        <authorList>
            <person name="Zheng Y."/>
            <person name="Saitou A."/>
            <person name="Wang C.M."/>
            <person name="Toyoda A."/>
            <person name="Minakuchi Y."/>
            <person name="Sekiguchi Y."/>
            <person name="Ueda K."/>
            <person name="Takano H."/>
            <person name="Sakai Y."/>
            <person name="Yokota A."/>
            <person name="Yabe S."/>
        </authorList>
    </citation>
    <scope>NUCLEOTIDE SEQUENCE</scope>
    <source>
        <strain evidence="1">COM3</strain>
    </source>
</reference>
<dbReference type="InterPro" id="IPR036390">
    <property type="entry name" value="WH_DNA-bd_sf"/>
</dbReference>